<feature type="compositionally biased region" description="Basic and acidic residues" evidence="1">
    <location>
        <begin position="13"/>
        <end position="22"/>
    </location>
</feature>
<dbReference type="EMBL" id="ML122281">
    <property type="protein sequence ID" value="RPD57412.1"/>
    <property type="molecule type" value="Genomic_DNA"/>
</dbReference>
<evidence type="ECO:0000256" key="1">
    <source>
        <dbReference type="SAM" id="MobiDB-lite"/>
    </source>
</evidence>
<organism evidence="2 3">
    <name type="scientific">Lentinus tigrinus ALCF2SS1-6</name>
    <dbReference type="NCBI Taxonomy" id="1328759"/>
    <lineage>
        <taxon>Eukaryota</taxon>
        <taxon>Fungi</taxon>
        <taxon>Dikarya</taxon>
        <taxon>Basidiomycota</taxon>
        <taxon>Agaricomycotina</taxon>
        <taxon>Agaricomycetes</taxon>
        <taxon>Polyporales</taxon>
        <taxon>Polyporaceae</taxon>
        <taxon>Lentinus</taxon>
    </lineage>
</organism>
<evidence type="ECO:0000313" key="2">
    <source>
        <dbReference type="EMBL" id="RPD57412.1"/>
    </source>
</evidence>
<sequence length="338" mass="36371">MDKPGLTVGGGESARHHDEENAAQHIRSSSLSRARSRPRNTHYPLASINSTPAANIPSEEPRTTSPFQACKRQREPSSEDEMDGREVSRQLLTNYDHASMNTLSMTEDRQTALQTRSGATLRTTGCTPSGSLFSIALRDSLRMSSTRPATISATSSSRVYSIPRDSSSPSISELSLLARLAPAPPSPSRQVLSDTIVCNSSPSLMSGFPLLSRLSMLPTNPNGSSCASDRGRSLLARMSTDGNREDMGAFAMDLEVDGTVTPMDAYNFDADLDTSAIGSGVGPVERISVDSEAASKEAVVDLDIGAPPKKKRRIRVGKQRRLRNKKEESAVEAMLGLF</sequence>
<feature type="region of interest" description="Disordered" evidence="1">
    <location>
        <begin position="1"/>
        <end position="86"/>
    </location>
</feature>
<proteinExistence type="predicted"/>
<dbReference type="Proteomes" id="UP000313359">
    <property type="component" value="Unassembled WGS sequence"/>
</dbReference>
<reference evidence="2" key="1">
    <citation type="journal article" date="2018" name="Genome Biol. Evol.">
        <title>Genomics and development of Lentinus tigrinus, a white-rot wood-decaying mushroom with dimorphic fruiting bodies.</title>
        <authorList>
            <person name="Wu B."/>
            <person name="Xu Z."/>
            <person name="Knudson A."/>
            <person name="Carlson A."/>
            <person name="Chen N."/>
            <person name="Kovaka S."/>
            <person name="LaButti K."/>
            <person name="Lipzen A."/>
            <person name="Pennachio C."/>
            <person name="Riley R."/>
            <person name="Schakwitz W."/>
            <person name="Umezawa K."/>
            <person name="Ohm R.A."/>
            <person name="Grigoriev I.V."/>
            <person name="Nagy L.G."/>
            <person name="Gibbons J."/>
            <person name="Hibbett D."/>
        </authorList>
    </citation>
    <scope>NUCLEOTIDE SEQUENCE [LARGE SCALE GENOMIC DNA]</scope>
    <source>
        <strain evidence="2">ALCF2SS1-6</strain>
    </source>
</reference>
<dbReference type="AlphaFoldDB" id="A0A5C2S1V9"/>
<keyword evidence="3" id="KW-1185">Reference proteome</keyword>
<name>A0A5C2S1V9_9APHY</name>
<accession>A0A5C2S1V9</accession>
<evidence type="ECO:0000313" key="3">
    <source>
        <dbReference type="Proteomes" id="UP000313359"/>
    </source>
</evidence>
<gene>
    <name evidence="2" type="ORF">L227DRAFT_655550</name>
</gene>
<protein>
    <submittedName>
        <fullName evidence="2">Uncharacterized protein</fullName>
    </submittedName>
</protein>